<feature type="non-terminal residue" evidence="2">
    <location>
        <position position="388"/>
    </location>
</feature>
<dbReference type="Gene3D" id="1.20.1280.50">
    <property type="match status" value="1"/>
</dbReference>
<dbReference type="Gramene" id="KCW74305">
    <property type="protein sequence ID" value="KCW74305"/>
    <property type="gene ID" value="EUGRSUZ_E02968"/>
</dbReference>
<dbReference type="CDD" id="cd09917">
    <property type="entry name" value="F-box_SF"/>
    <property type="match status" value="1"/>
</dbReference>
<dbReference type="InterPro" id="IPR036047">
    <property type="entry name" value="F-box-like_dom_sf"/>
</dbReference>
<dbReference type="eggNOG" id="ENOG502S2CQ">
    <property type="taxonomic scope" value="Eukaryota"/>
</dbReference>
<feature type="domain" description="F-box" evidence="1">
    <location>
        <begin position="1"/>
        <end position="46"/>
    </location>
</feature>
<dbReference type="PROSITE" id="PS50181">
    <property type="entry name" value="FBOX"/>
    <property type="match status" value="1"/>
</dbReference>
<dbReference type="InParanoid" id="A0A059C8P1"/>
<accession>A0A059C8P1</accession>
<reference evidence="2" key="1">
    <citation type="submission" date="2013-07" db="EMBL/GenBank/DDBJ databases">
        <title>The genome of Eucalyptus grandis.</title>
        <authorList>
            <person name="Schmutz J."/>
            <person name="Hayes R."/>
            <person name="Myburg A."/>
            <person name="Tuskan G."/>
            <person name="Grattapaglia D."/>
            <person name="Rokhsar D.S."/>
        </authorList>
    </citation>
    <scope>NUCLEOTIDE SEQUENCE</scope>
    <source>
        <tissue evidence="2">Leaf extractions</tissue>
    </source>
</reference>
<proteinExistence type="predicted"/>
<gene>
    <name evidence="2" type="ORF">EUGRSUZ_E02968</name>
</gene>
<dbReference type="PANTHER" id="PTHR44259:SF65">
    <property type="entry name" value="F-BOX DOMAIN-CONTAINING PROTEIN"/>
    <property type="match status" value="1"/>
</dbReference>
<dbReference type="Pfam" id="PF03478">
    <property type="entry name" value="Beta-prop_KIB1-4"/>
    <property type="match status" value="1"/>
</dbReference>
<protein>
    <recommendedName>
        <fullName evidence="1">F-box domain-containing protein</fullName>
    </recommendedName>
</protein>
<dbReference type="SUPFAM" id="SSF81383">
    <property type="entry name" value="F-box domain"/>
    <property type="match status" value="1"/>
</dbReference>
<organism evidence="2">
    <name type="scientific">Eucalyptus grandis</name>
    <name type="common">Flooded gum</name>
    <dbReference type="NCBI Taxonomy" id="71139"/>
    <lineage>
        <taxon>Eukaryota</taxon>
        <taxon>Viridiplantae</taxon>
        <taxon>Streptophyta</taxon>
        <taxon>Embryophyta</taxon>
        <taxon>Tracheophyta</taxon>
        <taxon>Spermatophyta</taxon>
        <taxon>Magnoliopsida</taxon>
        <taxon>eudicotyledons</taxon>
        <taxon>Gunneridae</taxon>
        <taxon>Pentapetalae</taxon>
        <taxon>rosids</taxon>
        <taxon>malvids</taxon>
        <taxon>Myrtales</taxon>
        <taxon>Myrtaceae</taxon>
        <taxon>Myrtoideae</taxon>
        <taxon>Eucalypteae</taxon>
        <taxon>Eucalyptus</taxon>
    </lineage>
</organism>
<dbReference type="STRING" id="71139.A0A059C8P1"/>
<dbReference type="Pfam" id="PF00646">
    <property type="entry name" value="F-box"/>
    <property type="match status" value="1"/>
</dbReference>
<dbReference type="EMBL" id="KK198757">
    <property type="protein sequence ID" value="KCW74305.1"/>
    <property type="molecule type" value="Genomic_DNA"/>
</dbReference>
<dbReference type="InterPro" id="IPR050942">
    <property type="entry name" value="F-box_BR-signaling"/>
</dbReference>
<dbReference type="InterPro" id="IPR001810">
    <property type="entry name" value="F-box_dom"/>
</dbReference>
<dbReference type="AlphaFoldDB" id="A0A059C8P1"/>
<dbReference type="InterPro" id="IPR005174">
    <property type="entry name" value="KIB1-4_b-propeller"/>
</dbReference>
<name>A0A059C8P1_EUCGR</name>
<evidence type="ECO:0000259" key="1">
    <source>
        <dbReference type="PROSITE" id="PS50181"/>
    </source>
</evidence>
<dbReference type="OMA" id="IASPENC"/>
<dbReference type="PANTHER" id="PTHR44259">
    <property type="entry name" value="OS07G0183000 PROTEIN-RELATED"/>
    <property type="match status" value="1"/>
</dbReference>
<sequence length="388" mass="43840">MVNREELPREILELIARRLAIEDFLAFRGVCTSWRSTAAKETYDTKSKTPWLMIYADNQRAEFRSPTTGRIYPLRVPGSHVRTLSAPGWILASQGDREYHFFNPLSRLSIELRALKKLRRKSRLRVQLDGPKRLQCRHPRINRIALSSGPSSTRSYVVMIHIHQSLGPLGFAFHRSGEDAWTAVSPAMHLRRSTVLQLIYYDGLFVALDANKQIMTFNKRNHRMESRLILGQNIFEGHPYLVECSGSLLAAWTIWGEGYGTVKEIRVFKVDLEKGTEEEVKSLGNASLFLNGNSSFSVEFNAESCLLGVKPNHVYFIDNIDEKKKSYRMDNGEVGTYFDATSCHGPVKVKLQNPHPICMTATSPATSKAAKVLSLALCLLFLEGLPPL</sequence>
<evidence type="ECO:0000313" key="2">
    <source>
        <dbReference type="EMBL" id="KCW74305.1"/>
    </source>
</evidence>
<dbReference type="SMART" id="SM00256">
    <property type="entry name" value="FBOX"/>
    <property type="match status" value="1"/>
</dbReference>
<dbReference type="FunCoup" id="A0A059C8P1">
    <property type="interactions" value="921"/>
</dbReference>